<dbReference type="OrthoDB" id="3259298at2759"/>
<proteinExistence type="predicted"/>
<dbReference type="EMBL" id="SGPL01000990">
    <property type="protein sequence ID" value="THH05567.1"/>
    <property type="molecule type" value="Genomic_DNA"/>
</dbReference>
<accession>A0A4S4L332</accession>
<dbReference type="Proteomes" id="UP000310158">
    <property type="component" value="Unassembled WGS sequence"/>
</dbReference>
<keyword evidence="2" id="KW-1185">Reference proteome</keyword>
<evidence type="ECO:0000313" key="1">
    <source>
        <dbReference type="EMBL" id="THH05567.1"/>
    </source>
</evidence>
<name>A0A4S4L332_9AGAM</name>
<protein>
    <submittedName>
        <fullName evidence="1">Uncharacterized protein</fullName>
    </submittedName>
</protein>
<dbReference type="AlphaFoldDB" id="A0A4S4L332"/>
<organism evidence="1 2">
    <name type="scientific">Bondarzewia mesenterica</name>
    <dbReference type="NCBI Taxonomy" id="1095465"/>
    <lineage>
        <taxon>Eukaryota</taxon>
        <taxon>Fungi</taxon>
        <taxon>Dikarya</taxon>
        <taxon>Basidiomycota</taxon>
        <taxon>Agaricomycotina</taxon>
        <taxon>Agaricomycetes</taxon>
        <taxon>Russulales</taxon>
        <taxon>Bondarzewiaceae</taxon>
        <taxon>Bondarzewia</taxon>
    </lineage>
</organism>
<sequence>MEIGHLVTDIPIAVPVPVLIPDRRVWPQVFNFTDLSAILSGILRIIHPEQYFAGIECIKKLDDITDIGELVRYGNSRAEWYDLLATIGPYKKGIFELPGIGVSFQYNSGTVVALCGQVLTHSVSDVDGKRVCFAWFMRDNVHEWLGIRAGGWMEWRPHFSDGVGIEQQMVTKMGMGMRTGTGTGMGVDLDMDID</sequence>
<evidence type="ECO:0000313" key="2">
    <source>
        <dbReference type="Proteomes" id="UP000310158"/>
    </source>
</evidence>
<reference evidence="1 2" key="1">
    <citation type="submission" date="2019-02" db="EMBL/GenBank/DDBJ databases">
        <title>Genome sequencing of the rare red list fungi Bondarzewia mesenterica.</title>
        <authorList>
            <person name="Buettner E."/>
            <person name="Kellner H."/>
        </authorList>
    </citation>
    <scope>NUCLEOTIDE SEQUENCE [LARGE SCALE GENOMIC DNA]</scope>
    <source>
        <strain evidence="1 2">DSM 108281</strain>
    </source>
</reference>
<gene>
    <name evidence="1" type="ORF">EW146_g9870</name>
</gene>
<dbReference type="Gene3D" id="3.60.130.30">
    <property type="match status" value="1"/>
</dbReference>
<comment type="caution">
    <text evidence="1">The sequence shown here is derived from an EMBL/GenBank/DDBJ whole genome shotgun (WGS) entry which is preliminary data.</text>
</comment>